<keyword evidence="3" id="KW-1185">Reference proteome</keyword>
<evidence type="ECO:0000256" key="1">
    <source>
        <dbReference type="SAM" id="MobiDB-lite"/>
    </source>
</evidence>
<dbReference type="EMBL" id="JAKGSG010000068">
    <property type="protein sequence ID" value="MCF4123691.1"/>
    <property type="molecule type" value="Genomic_DNA"/>
</dbReference>
<feature type="compositionally biased region" description="Low complexity" evidence="1">
    <location>
        <begin position="196"/>
        <end position="211"/>
    </location>
</feature>
<evidence type="ECO:0000313" key="3">
    <source>
        <dbReference type="Proteomes" id="UP001165405"/>
    </source>
</evidence>
<reference evidence="2" key="1">
    <citation type="submission" date="2022-01" db="EMBL/GenBank/DDBJ databases">
        <title>Antribacter sp. nov., isolated from Guizhou of China.</title>
        <authorList>
            <person name="Chengliang C."/>
            <person name="Ya Z."/>
        </authorList>
    </citation>
    <scope>NUCLEOTIDE SEQUENCE</scope>
    <source>
        <strain evidence="2">KLBMP 9083</strain>
    </source>
</reference>
<gene>
    <name evidence="2" type="ORF">L1785_22275</name>
</gene>
<feature type="region of interest" description="Disordered" evidence="1">
    <location>
        <begin position="175"/>
        <end position="211"/>
    </location>
</feature>
<feature type="compositionally biased region" description="Basic and acidic residues" evidence="1">
    <location>
        <begin position="175"/>
        <end position="186"/>
    </location>
</feature>
<evidence type="ECO:0000313" key="2">
    <source>
        <dbReference type="EMBL" id="MCF4123691.1"/>
    </source>
</evidence>
<sequence>MSTEEELDRAGADAMKGHDRHDAYAGNAVLAEKLWGALRGLGVERGRMLVMGDHASVHAGLSAKGKVSKSIYEEWVAPIPPAGADGRFPWPHDMLRPRSFTDDDPATHDVVIANMPWSDLHYRSEYGQARLQQIHAQYPADEPFDIVLHHVLSRIVRHSLAEGLTAVSASWHPPEARLAPEADRSVRAQGAKAPSGPTTTRRTGPTDAPNL</sequence>
<comment type="caution">
    <text evidence="2">The sequence shown here is derived from an EMBL/GenBank/DDBJ whole genome shotgun (WGS) entry which is preliminary data.</text>
</comment>
<dbReference type="AlphaFoldDB" id="A0AA41U9D4"/>
<dbReference type="RefSeq" id="WP_236091439.1">
    <property type="nucleotide sequence ID" value="NZ_JAKGSG010000068.1"/>
</dbReference>
<proteinExistence type="predicted"/>
<name>A0AA41U9D4_9MICO</name>
<organism evidence="2 3">
    <name type="scientific">Antribacter soli</name>
    <dbReference type="NCBI Taxonomy" id="2910976"/>
    <lineage>
        <taxon>Bacteria</taxon>
        <taxon>Bacillati</taxon>
        <taxon>Actinomycetota</taxon>
        <taxon>Actinomycetes</taxon>
        <taxon>Micrococcales</taxon>
        <taxon>Promicromonosporaceae</taxon>
        <taxon>Antribacter</taxon>
    </lineage>
</organism>
<dbReference type="Proteomes" id="UP001165405">
    <property type="component" value="Unassembled WGS sequence"/>
</dbReference>
<protein>
    <submittedName>
        <fullName evidence="2">Uncharacterized protein</fullName>
    </submittedName>
</protein>
<accession>A0AA41U9D4</accession>